<dbReference type="GO" id="GO:0010181">
    <property type="term" value="F:FMN binding"/>
    <property type="evidence" value="ECO:0007669"/>
    <property type="project" value="TreeGrafter"/>
</dbReference>
<sequence length="554" mass="61701">MTQTFSILPESAPFTEEQRAWLNGFLAGWIGLQSTGTTPGCSPEAVLPLADSPESELSTTQKVEEDFPWHDPALPLDERLRLAEGKPLQRLMMAAMAQLDCGTCGYNCQRYAEAIISGEEKSLKLCTPGGKETAKVLKELFTRPTESGTNSHTNGHANGNTSGGKVAHEILDALTGHSAKGQSVWNRQNPYQAPLRLVRELNGEGSDKRTSHVEIDLTGSGLTYRVGDSLGVYPSNCPELVSKVVQAVGAKGDEMAVVDEQTLPLSTALAEKFCLSEITDELIERLLAVTWEPEHQEWLRQVIAESDLIDGWDVLELLTRISPSQLRPAELLAVLSPLKPRLYSISSSLKACPDQVHLTVGRVAWEFQGRERKGVASTMFADRLKPGSRVRVFIQPSHGFTLPENPETPVIMIGPGTGIAPFRAFLQERRVTCAPGKNWLFFGDQRATTDFLYREELEELQKCNLLTRLDCAFSRDQEEKIYVQHRMLEQGDELWKWLQDGAHIYVCGDAKRMAVDVDQTLRQIIGQYGMLSEEETGDFVANMIQCQRYCRDVY</sequence>
<reference evidence="18 19" key="1">
    <citation type="journal article" date="2010" name="Stand. Genomic Sci.">
        <title>Complete genome sequence of Planctomyces limnophilus type strain (Mu 290).</title>
        <authorList>
            <person name="Labutti K."/>
            <person name="Sikorski J."/>
            <person name="Schneider S."/>
            <person name="Nolan M."/>
            <person name="Lucas S."/>
            <person name="Glavina Del Rio T."/>
            <person name="Tice H."/>
            <person name="Cheng J.F."/>
            <person name="Goodwin L."/>
            <person name="Pitluck S."/>
            <person name="Liolios K."/>
            <person name="Ivanova N."/>
            <person name="Mavromatis K."/>
            <person name="Mikhailova N."/>
            <person name="Pati A."/>
            <person name="Chen A."/>
            <person name="Palaniappan K."/>
            <person name="Land M."/>
            <person name="Hauser L."/>
            <person name="Chang Y.J."/>
            <person name="Jeffries C.D."/>
            <person name="Tindall B.J."/>
            <person name="Rohde M."/>
            <person name="Goker M."/>
            <person name="Woyke T."/>
            <person name="Bristow J."/>
            <person name="Eisen J.A."/>
            <person name="Markowitz V."/>
            <person name="Hugenholtz P."/>
            <person name="Kyrpides N.C."/>
            <person name="Klenk H.P."/>
            <person name="Lapidus A."/>
        </authorList>
    </citation>
    <scope>NUCLEOTIDE SEQUENCE [LARGE SCALE GENOMIC DNA]</scope>
    <source>
        <strain evidence="19">ATCC 43296 / DSM 3776 / IFAM 1008 / 290</strain>
    </source>
</reference>
<dbReference type="NCBIfam" id="NF004859">
    <property type="entry name" value="PRK06214.1"/>
    <property type="match status" value="1"/>
</dbReference>
<dbReference type="GO" id="GO:0046872">
    <property type="term" value="F:metal ion binding"/>
    <property type="evidence" value="ECO:0007669"/>
    <property type="project" value="UniProtKB-KW"/>
</dbReference>
<dbReference type="InterPro" id="IPR001433">
    <property type="entry name" value="OxRdtase_FAD/NAD-bd"/>
</dbReference>
<evidence type="ECO:0000256" key="14">
    <source>
        <dbReference type="ARBA" id="ARBA00052219"/>
    </source>
</evidence>
<dbReference type="Pfam" id="PF04060">
    <property type="entry name" value="FeS"/>
    <property type="match status" value="1"/>
</dbReference>
<dbReference type="STRING" id="521674.Plim_3056"/>
<feature type="compositionally biased region" description="Polar residues" evidence="15">
    <location>
        <begin position="144"/>
        <end position="160"/>
    </location>
</feature>
<dbReference type="GO" id="GO:0005829">
    <property type="term" value="C:cytosol"/>
    <property type="evidence" value="ECO:0007669"/>
    <property type="project" value="TreeGrafter"/>
</dbReference>
<keyword evidence="13" id="KW-0028">Amino-acid biosynthesis</keyword>
<dbReference type="PROSITE" id="PS51384">
    <property type="entry name" value="FAD_FR"/>
    <property type="match status" value="1"/>
</dbReference>
<name>D5SSS6_PLAL2</name>
<dbReference type="InterPro" id="IPR017938">
    <property type="entry name" value="Riboflavin_synthase-like_b-brl"/>
</dbReference>
<dbReference type="GO" id="GO:0019344">
    <property type="term" value="P:cysteine biosynthetic process"/>
    <property type="evidence" value="ECO:0007669"/>
    <property type="project" value="UniProtKB-KW"/>
</dbReference>
<proteinExistence type="predicted"/>
<dbReference type="Gene3D" id="1.10.15.40">
    <property type="entry name" value="Electron transport complex subunit B, putative Fe-S cluster"/>
    <property type="match status" value="1"/>
</dbReference>
<evidence type="ECO:0000256" key="13">
    <source>
        <dbReference type="ARBA" id="ARBA00023192"/>
    </source>
</evidence>
<dbReference type="InterPro" id="IPR039261">
    <property type="entry name" value="FNR_nucleotide-bd"/>
</dbReference>
<feature type="region of interest" description="Disordered" evidence="15">
    <location>
        <begin position="143"/>
        <end position="164"/>
    </location>
</feature>
<dbReference type="PANTHER" id="PTHR19384">
    <property type="entry name" value="NITRIC OXIDE SYNTHASE-RELATED"/>
    <property type="match status" value="1"/>
</dbReference>
<feature type="domain" description="4Fe-4S" evidence="17">
    <location>
        <begin position="84"/>
        <end position="143"/>
    </location>
</feature>
<keyword evidence="6" id="KW-0288">FMN</keyword>
<keyword evidence="12" id="KW-0411">Iron-sulfur</keyword>
<keyword evidence="5" id="KW-0285">Flavoprotein</keyword>
<dbReference type="Gene3D" id="1.20.990.10">
    <property type="entry name" value="NADPH-cytochrome p450 Reductase, Chain A, domain 3"/>
    <property type="match status" value="1"/>
</dbReference>
<evidence type="ECO:0000256" key="7">
    <source>
        <dbReference type="ARBA" id="ARBA00022723"/>
    </source>
</evidence>
<keyword evidence="7" id="KW-0479">Metal-binding</keyword>
<dbReference type="Gene3D" id="3.40.50.80">
    <property type="entry name" value="Nucleotide-binding domain of ferredoxin-NADP reductase (FNR) module"/>
    <property type="match status" value="1"/>
</dbReference>
<dbReference type="eggNOG" id="COG0369">
    <property type="taxonomic scope" value="Bacteria"/>
</dbReference>
<dbReference type="EC" id="1.8.1.2" evidence="3"/>
<dbReference type="HOGENOM" id="CLU_001570_17_0_0"/>
<evidence type="ECO:0000256" key="4">
    <source>
        <dbReference type="ARBA" id="ARBA00022485"/>
    </source>
</evidence>
<evidence type="ECO:0000256" key="11">
    <source>
        <dbReference type="ARBA" id="ARBA00023004"/>
    </source>
</evidence>
<dbReference type="RefSeq" id="WP_013111308.1">
    <property type="nucleotide sequence ID" value="NC_014148.1"/>
</dbReference>
<comment type="cofactor">
    <cofactor evidence="2">
        <name>FAD</name>
        <dbReference type="ChEBI" id="CHEBI:57692"/>
    </cofactor>
</comment>
<keyword evidence="10" id="KW-0560">Oxidoreductase</keyword>
<evidence type="ECO:0000256" key="6">
    <source>
        <dbReference type="ARBA" id="ARBA00022643"/>
    </source>
</evidence>
<organism evidence="18 19">
    <name type="scientific">Planctopirus limnophila (strain ATCC 43296 / DSM 3776 / IFAM 1008 / Mu 290)</name>
    <name type="common">Planctomyces limnophilus</name>
    <dbReference type="NCBI Taxonomy" id="521674"/>
    <lineage>
        <taxon>Bacteria</taxon>
        <taxon>Pseudomonadati</taxon>
        <taxon>Planctomycetota</taxon>
        <taxon>Planctomycetia</taxon>
        <taxon>Planctomycetales</taxon>
        <taxon>Planctomycetaceae</taxon>
        <taxon>Planctopirus</taxon>
    </lineage>
</organism>
<dbReference type="EMBL" id="CP001744">
    <property type="protein sequence ID" value="ADG68877.1"/>
    <property type="molecule type" value="Genomic_DNA"/>
</dbReference>
<evidence type="ECO:0000256" key="15">
    <source>
        <dbReference type="SAM" id="MobiDB-lite"/>
    </source>
</evidence>
<evidence type="ECO:0000313" key="19">
    <source>
        <dbReference type="Proteomes" id="UP000002220"/>
    </source>
</evidence>
<dbReference type="GO" id="GO:0050660">
    <property type="term" value="F:flavin adenine dinucleotide binding"/>
    <property type="evidence" value="ECO:0007669"/>
    <property type="project" value="TreeGrafter"/>
</dbReference>
<evidence type="ECO:0000256" key="8">
    <source>
        <dbReference type="ARBA" id="ARBA00022827"/>
    </source>
</evidence>
<comment type="cofactor">
    <cofactor evidence="1">
        <name>FMN</name>
        <dbReference type="ChEBI" id="CHEBI:58210"/>
    </cofactor>
</comment>
<dbReference type="InterPro" id="IPR023173">
    <property type="entry name" value="NADPH_Cyt_P450_Rdtase_alpha"/>
</dbReference>
<keyword evidence="13" id="KW-0198">Cysteine biosynthesis</keyword>
<evidence type="ECO:0000313" key="18">
    <source>
        <dbReference type="EMBL" id="ADG68877.1"/>
    </source>
</evidence>
<dbReference type="InterPro" id="IPR007202">
    <property type="entry name" value="4Fe-4S_dom"/>
</dbReference>
<dbReference type="FunFam" id="3.40.50.80:FF:000001">
    <property type="entry name" value="NADPH--cytochrome P450 reductase 1"/>
    <property type="match status" value="1"/>
</dbReference>
<protein>
    <recommendedName>
        <fullName evidence="3">assimilatory sulfite reductase (NADPH)</fullName>
        <ecNumber evidence="3">1.8.1.2</ecNumber>
    </recommendedName>
</protein>
<comment type="catalytic activity">
    <reaction evidence="14">
        <text>hydrogen sulfide + 3 NADP(+) + 3 H2O = sulfite + 3 NADPH + 4 H(+)</text>
        <dbReference type="Rhea" id="RHEA:13801"/>
        <dbReference type="ChEBI" id="CHEBI:15377"/>
        <dbReference type="ChEBI" id="CHEBI:15378"/>
        <dbReference type="ChEBI" id="CHEBI:17359"/>
        <dbReference type="ChEBI" id="CHEBI:29919"/>
        <dbReference type="ChEBI" id="CHEBI:57783"/>
        <dbReference type="ChEBI" id="CHEBI:58349"/>
        <dbReference type="EC" id="1.8.1.2"/>
    </reaction>
</comment>
<dbReference type="OrthoDB" id="9789468at2"/>
<dbReference type="InterPro" id="IPR003097">
    <property type="entry name" value="CysJ-like_FAD-binding"/>
</dbReference>
<keyword evidence="11" id="KW-0408">Iron</keyword>
<evidence type="ECO:0000256" key="12">
    <source>
        <dbReference type="ARBA" id="ARBA00023014"/>
    </source>
</evidence>
<dbReference type="Pfam" id="PF00667">
    <property type="entry name" value="FAD_binding_1"/>
    <property type="match status" value="1"/>
</dbReference>
<keyword evidence="19" id="KW-1185">Reference proteome</keyword>
<dbReference type="PRINTS" id="PR00371">
    <property type="entry name" value="FPNCR"/>
</dbReference>
<gene>
    <name evidence="18" type="ordered locus">Plim_3056</name>
</gene>
<evidence type="ECO:0000256" key="2">
    <source>
        <dbReference type="ARBA" id="ARBA00001974"/>
    </source>
</evidence>
<dbReference type="GO" id="GO:0051539">
    <property type="term" value="F:4 iron, 4 sulfur cluster binding"/>
    <property type="evidence" value="ECO:0007669"/>
    <property type="project" value="UniProtKB-KW"/>
</dbReference>
<dbReference type="GO" id="GO:0004783">
    <property type="term" value="F:sulfite reductase (NADPH) activity"/>
    <property type="evidence" value="ECO:0007669"/>
    <property type="project" value="UniProtKB-EC"/>
</dbReference>
<evidence type="ECO:0000259" key="16">
    <source>
        <dbReference type="PROSITE" id="PS51384"/>
    </source>
</evidence>
<evidence type="ECO:0000256" key="1">
    <source>
        <dbReference type="ARBA" id="ARBA00001917"/>
    </source>
</evidence>
<keyword evidence="4" id="KW-0004">4Fe-4S</keyword>
<dbReference type="PANTHER" id="PTHR19384:SF128">
    <property type="entry name" value="NADPH OXIDOREDUCTASE A"/>
    <property type="match status" value="1"/>
</dbReference>
<dbReference type="CDD" id="cd06199">
    <property type="entry name" value="SiR"/>
    <property type="match status" value="1"/>
</dbReference>
<dbReference type="AlphaFoldDB" id="D5SSS6"/>
<dbReference type="KEGG" id="plm:Plim_3056"/>
<dbReference type="InterPro" id="IPR017927">
    <property type="entry name" value="FAD-bd_FR_type"/>
</dbReference>
<evidence type="ECO:0000259" key="17">
    <source>
        <dbReference type="PROSITE" id="PS51656"/>
    </source>
</evidence>
<keyword evidence="9" id="KW-0521">NADP</keyword>
<evidence type="ECO:0000256" key="3">
    <source>
        <dbReference type="ARBA" id="ARBA00012604"/>
    </source>
</evidence>
<evidence type="ECO:0000256" key="9">
    <source>
        <dbReference type="ARBA" id="ARBA00022857"/>
    </source>
</evidence>
<dbReference type="SUPFAM" id="SSF63380">
    <property type="entry name" value="Riboflavin synthase domain-like"/>
    <property type="match status" value="1"/>
</dbReference>
<dbReference type="Proteomes" id="UP000002220">
    <property type="component" value="Chromosome"/>
</dbReference>
<feature type="domain" description="FAD-binding FR-type" evidence="16">
    <location>
        <begin position="188"/>
        <end position="403"/>
    </location>
</feature>
<dbReference type="InterPro" id="IPR001709">
    <property type="entry name" value="Flavoprot_Pyr_Nucl_cyt_Rdtase"/>
</dbReference>
<dbReference type="SUPFAM" id="SSF52343">
    <property type="entry name" value="Ferredoxin reductase-like, C-terminal NADP-linked domain"/>
    <property type="match status" value="1"/>
</dbReference>
<dbReference type="Gene3D" id="2.40.30.10">
    <property type="entry name" value="Translation factors"/>
    <property type="match status" value="1"/>
</dbReference>
<keyword evidence="8" id="KW-0274">FAD</keyword>
<evidence type="ECO:0000256" key="5">
    <source>
        <dbReference type="ARBA" id="ARBA00022630"/>
    </source>
</evidence>
<dbReference type="Pfam" id="PF00175">
    <property type="entry name" value="NAD_binding_1"/>
    <property type="match status" value="1"/>
</dbReference>
<evidence type="ECO:0000256" key="10">
    <source>
        <dbReference type="ARBA" id="ARBA00023002"/>
    </source>
</evidence>
<dbReference type="PROSITE" id="PS51656">
    <property type="entry name" value="4FE4S"/>
    <property type="match status" value="1"/>
</dbReference>
<accession>D5SSS6</accession>